<dbReference type="AlphaFoldDB" id="A0ABD5BCW5"/>
<dbReference type="EMBL" id="JAVIPQ010000016">
    <property type="protein sequence ID" value="MDQ9554161.1"/>
    <property type="molecule type" value="Genomic_DNA"/>
</dbReference>
<proteinExistence type="predicted"/>
<evidence type="ECO:0000313" key="2">
    <source>
        <dbReference type="Proteomes" id="UP001234811"/>
    </source>
</evidence>
<dbReference type="Pfam" id="PF02413">
    <property type="entry name" value="Caudo_TAP"/>
    <property type="match status" value="1"/>
</dbReference>
<sequence>MMNYGFSATTGAFYVYEDRADYEANGNWPEDVTPVSTSTWERYCGQGPAGKVRGANSRGLPCWVDAPAPTKAELAEHAARQKAALMDSAARAIAPLERAVKLRMATEKEKAALTAWETYSVLLNRIDPAAAPDIAWPEVPGVA</sequence>
<comment type="caution">
    <text evidence="1">The sequence shown here is derived from an EMBL/GenBank/DDBJ whole genome shotgun (WGS) entry which is preliminary data.</text>
</comment>
<dbReference type="Proteomes" id="UP001234811">
    <property type="component" value="Unassembled WGS sequence"/>
</dbReference>
<name>A0ABD5BCW5_SERMA</name>
<organism evidence="1 2">
    <name type="scientific">Serratia marcescens</name>
    <dbReference type="NCBI Taxonomy" id="615"/>
    <lineage>
        <taxon>Bacteria</taxon>
        <taxon>Pseudomonadati</taxon>
        <taxon>Pseudomonadota</taxon>
        <taxon>Gammaproteobacteria</taxon>
        <taxon>Enterobacterales</taxon>
        <taxon>Yersiniaceae</taxon>
        <taxon>Serratia</taxon>
    </lineage>
</organism>
<accession>A0ABD5BCW5</accession>
<gene>
    <name evidence="1" type="ORF">RF091_01205</name>
</gene>
<reference evidence="1 2" key="1">
    <citation type="submission" date="2023-07" db="EMBL/GenBank/DDBJ databases">
        <title>Pathogens genome sequencing project 196.</title>
        <authorList>
            <person name="Cao X."/>
        </authorList>
    </citation>
    <scope>NUCLEOTIDE SEQUENCE [LARGE SCALE GENOMIC DNA]</scope>
    <source>
        <strain evidence="1 2">SM41</strain>
    </source>
</reference>
<protein>
    <submittedName>
        <fullName evidence="1">Tail fiber assembly protein</fullName>
    </submittedName>
</protein>
<dbReference type="InterPro" id="IPR003458">
    <property type="entry name" value="Phage_T4_Gp38_tail_assem"/>
</dbReference>
<dbReference type="PANTHER" id="PTHR34413">
    <property type="entry name" value="PROPHAGE TAIL FIBER ASSEMBLY PROTEIN HOMOLOG TFAE-RELATED-RELATED"/>
    <property type="match status" value="1"/>
</dbReference>
<evidence type="ECO:0000313" key="1">
    <source>
        <dbReference type="EMBL" id="MDQ9554161.1"/>
    </source>
</evidence>
<dbReference type="PANTHER" id="PTHR34413:SF2">
    <property type="entry name" value="PROPHAGE TAIL FIBER ASSEMBLY PROTEIN HOMOLOG TFAE-RELATED"/>
    <property type="match status" value="1"/>
</dbReference>
<dbReference type="RefSeq" id="WP_060431897.1">
    <property type="nucleotide sequence ID" value="NZ_CP119435.1"/>
</dbReference>
<dbReference type="InterPro" id="IPR051220">
    <property type="entry name" value="TFA_Chaperone"/>
</dbReference>